<accession>A0AAV5U127</accession>
<dbReference type="EMBL" id="BTSX01000005">
    <property type="protein sequence ID" value="GMT00162.1"/>
    <property type="molecule type" value="Genomic_DNA"/>
</dbReference>
<comment type="caution">
    <text evidence="2">The sequence shown here is derived from an EMBL/GenBank/DDBJ whole genome shotgun (WGS) entry which is preliminary data.</text>
</comment>
<keyword evidence="1" id="KW-0472">Membrane</keyword>
<sequence length="156" mass="17669">ISIRNERTGRYKDGLDLDCIYFCLLYVLLQVTFPHSMMTTRVSSPSRYRVIVESLSLSLIFFCLCTILLSGVTVMRVLYFLPSGVVSSNSLSNSNSREVFLKVDSWAQTHLLPTCLISRVTLMLAAALRTMRPTPHSSMYSSKFSEVTESHRPTIF</sequence>
<evidence type="ECO:0000256" key="1">
    <source>
        <dbReference type="SAM" id="Phobius"/>
    </source>
</evidence>
<dbReference type="Proteomes" id="UP001432027">
    <property type="component" value="Unassembled WGS sequence"/>
</dbReference>
<keyword evidence="1" id="KW-1133">Transmembrane helix</keyword>
<reference evidence="2" key="1">
    <citation type="submission" date="2023-10" db="EMBL/GenBank/DDBJ databases">
        <title>Genome assembly of Pristionchus species.</title>
        <authorList>
            <person name="Yoshida K."/>
            <person name="Sommer R.J."/>
        </authorList>
    </citation>
    <scope>NUCLEOTIDE SEQUENCE</scope>
    <source>
        <strain evidence="2">RS0144</strain>
    </source>
</reference>
<feature type="transmembrane region" description="Helical" evidence="1">
    <location>
        <begin position="19"/>
        <end position="38"/>
    </location>
</feature>
<dbReference type="AlphaFoldDB" id="A0AAV5U127"/>
<name>A0AAV5U127_9BILA</name>
<evidence type="ECO:0000313" key="3">
    <source>
        <dbReference type="Proteomes" id="UP001432027"/>
    </source>
</evidence>
<feature type="non-terminal residue" evidence="2">
    <location>
        <position position="1"/>
    </location>
</feature>
<protein>
    <recommendedName>
        <fullName evidence="4">G protein-coupled receptor</fullName>
    </recommendedName>
</protein>
<proteinExistence type="predicted"/>
<evidence type="ECO:0000313" key="2">
    <source>
        <dbReference type="EMBL" id="GMT00162.1"/>
    </source>
</evidence>
<feature type="transmembrane region" description="Helical" evidence="1">
    <location>
        <begin position="59"/>
        <end position="81"/>
    </location>
</feature>
<gene>
    <name evidence="2" type="ORF">PENTCL1PPCAC_22336</name>
</gene>
<organism evidence="2 3">
    <name type="scientific">Pristionchus entomophagus</name>
    <dbReference type="NCBI Taxonomy" id="358040"/>
    <lineage>
        <taxon>Eukaryota</taxon>
        <taxon>Metazoa</taxon>
        <taxon>Ecdysozoa</taxon>
        <taxon>Nematoda</taxon>
        <taxon>Chromadorea</taxon>
        <taxon>Rhabditida</taxon>
        <taxon>Rhabditina</taxon>
        <taxon>Diplogasteromorpha</taxon>
        <taxon>Diplogasteroidea</taxon>
        <taxon>Neodiplogasteridae</taxon>
        <taxon>Pristionchus</taxon>
    </lineage>
</organism>
<evidence type="ECO:0008006" key="4">
    <source>
        <dbReference type="Google" id="ProtNLM"/>
    </source>
</evidence>
<keyword evidence="1" id="KW-0812">Transmembrane</keyword>
<keyword evidence="3" id="KW-1185">Reference proteome</keyword>